<protein>
    <submittedName>
        <fullName evidence="6">Transcriptional regulator, TetR family, putative</fullName>
    </submittedName>
</protein>
<dbReference type="InterPro" id="IPR009057">
    <property type="entry name" value="Homeodomain-like_sf"/>
</dbReference>
<dbReference type="eggNOG" id="COG1309">
    <property type="taxonomic scope" value="Bacteria"/>
</dbReference>
<dbReference type="GO" id="GO:0000976">
    <property type="term" value="F:transcription cis-regulatory region binding"/>
    <property type="evidence" value="ECO:0007669"/>
    <property type="project" value="TreeGrafter"/>
</dbReference>
<dbReference type="EMBL" id="CP000828">
    <property type="protein sequence ID" value="ABW25810.1"/>
    <property type="molecule type" value="Genomic_DNA"/>
</dbReference>
<accession>B0CFC3</accession>
<sequence length="208" mass="23909">MPILEITQPKRSYRRDGKQAILDAALELFTRQGYEETSVEDLRKAAGFKSKASLYAHFESKEAVAEALSVHIFKLTERQILIDYEEAGTDPLEILIAITKGVIRWGLEHPKEYTFRFIRTQQNRLIQGQYDYATGQFSIAYGKMLNLLQYLRQHYPVRPIADEALISVTLGLISRSVIDREAFGNISLEEQVNQVLELCMGIFFYEPI</sequence>
<evidence type="ECO:0000256" key="2">
    <source>
        <dbReference type="ARBA" id="ARBA00023125"/>
    </source>
</evidence>
<dbReference type="Gene3D" id="1.10.357.10">
    <property type="entry name" value="Tetracycline Repressor, domain 2"/>
    <property type="match status" value="1"/>
</dbReference>
<dbReference type="GO" id="GO:0003700">
    <property type="term" value="F:DNA-binding transcription factor activity"/>
    <property type="evidence" value="ECO:0007669"/>
    <property type="project" value="TreeGrafter"/>
</dbReference>
<dbReference type="KEGG" id="amr:AM1_0766"/>
<evidence type="ECO:0000256" key="3">
    <source>
        <dbReference type="ARBA" id="ARBA00023163"/>
    </source>
</evidence>
<dbReference type="AlphaFoldDB" id="B0CFC3"/>
<reference evidence="6 7" key="1">
    <citation type="journal article" date="2008" name="Proc. Natl. Acad. Sci. U.S.A.">
        <title>Niche adaptation and genome expansion in the chlorophyll d-producing cyanobacterium Acaryochloris marina.</title>
        <authorList>
            <person name="Swingley W.D."/>
            <person name="Chen M."/>
            <person name="Cheung P.C."/>
            <person name="Conrad A.L."/>
            <person name="Dejesa L.C."/>
            <person name="Hao J."/>
            <person name="Honchak B.M."/>
            <person name="Karbach L.E."/>
            <person name="Kurdoglu A."/>
            <person name="Lahiri S."/>
            <person name="Mastrian S.D."/>
            <person name="Miyashita H."/>
            <person name="Page L."/>
            <person name="Ramakrishna P."/>
            <person name="Satoh S."/>
            <person name="Sattley W.M."/>
            <person name="Shimada Y."/>
            <person name="Taylor H.L."/>
            <person name="Tomo T."/>
            <person name="Tsuchiya T."/>
            <person name="Wang Z.T."/>
            <person name="Raymond J."/>
            <person name="Mimuro M."/>
            <person name="Blankenship R.E."/>
            <person name="Touchman J.W."/>
        </authorList>
    </citation>
    <scope>NUCLEOTIDE SEQUENCE [LARGE SCALE GENOMIC DNA]</scope>
    <source>
        <strain evidence="7">MBIC 11017</strain>
    </source>
</reference>
<dbReference type="Proteomes" id="UP000000268">
    <property type="component" value="Chromosome"/>
</dbReference>
<dbReference type="InterPro" id="IPR050109">
    <property type="entry name" value="HTH-type_TetR-like_transc_reg"/>
</dbReference>
<evidence type="ECO:0000259" key="5">
    <source>
        <dbReference type="PROSITE" id="PS50977"/>
    </source>
</evidence>
<evidence type="ECO:0000256" key="4">
    <source>
        <dbReference type="PROSITE-ProRule" id="PRU00335"/>
    </source>
</evidence>
<dbReference type="STRING" id="329726.AM1_0766"/>
<keyword evidence="3" id="KW-0804">Transcription</keyword>
<proteinExistence type="predicted"/>
<dbReference type="PANTHER" id="PTHR30055:SF234">
    <property type="entry name" value="HTH-TYPE TRANSCRIPTIONAL REGULATOR BETI"/>
    <property type="match status" value="1"/>
</dbReference>
<dbReference type="Pfam" id="PF00440">
    <property type="entry name" value="TetR_N"/>
    <property type="match status" value="1"/>
</dbReference>
<dbReference type="InterPro" id="IPR001647">
    <property type="entry name" value="HTH_TetR"/>
</dbReference>
<dbReference type="SUPFAM" id="SSF46689">
    <property type="entry name" value="Homeodomain-like"/>
    <property type="match status" value="1"/>
</dbReference>
<dbReference type="RefSeq" id="WP_012161394.1">
    <property type="nucleotide sequence ID" value="NC_009925.1"/>
</dbReference>
<feature type="domain" description="HTH tetR-type" evidence="5">
    <location>
        <begin position="15"/>
        <end position="76"/>
    </location>
</feature>
<comment type="caution">
    <text evidence="4">Lacks conserved residue(s) required for the propagation of feature annotation.</text>
</comment>
<keyword evidence="2 4" id="KW-0238">DNA-binding</keyword>
<dbReference type="PROSITE" id="PS50977">
    <property type="entry name" value="HTH_TETR_2"/>
    <property type="match status" value="1"/>
</dbReference>
<evidence type="ECO:0000256" key="1">
    <source>
        <dbReference type="ARBA" id="ARBA00023015"/>
    </source>
</evidence>
<keyword evidence="1" id="KW-0805">Transcription regulation</keyword>
<organism evidence="6 7">
    <name type="scientific">Acaryochloris marina (strain MBIC 11017)</name>
    <dbReference type="NCBI Taxonomy" id="329726"/>
    <lineage>
        <taxon>Bacteria</taxon>
        <taxon>Bacillati</taxon>
        <taxon>Cyanobacteriota</taxon>
        <taxon>Cyanophyceae</taxon>
        <taxon>Acaryochloridales</taxon>
        <taxon>Acaryochloridaceae</taxon>
        <taxon>Acaryochloris</taxon>
    </lineage>
</organism>
<gene>
    <name evidence="6" type="ordered locus">AM1_0766</name>
</gene>
<evidence type="ECO:0000313" key="7">
    <source>
        <dbReference type="Proteomes" id="UP000000268"/>
    </source>
</evidence>
<keyword evidence="7" id="KW-1185">Reference proteome</keyword>
<dbReference type="HOGENOM" id="CLU_1318599_0_0_3"/>
<dbReference type="PANTHER" id="PTHR30055">
    <property type="entry name" value="HTH-TYPE TRANSCRIPTIONAL REGULATOR RUTR"/>
    <property type="match status" value="1"/>
</dbReference>
<evidence type="ECO:0000313" key="6">
    <source>
        <dbReference type="EMBL" id="ABW25810.1"/>
    </source>
</evidence>
<name>B0CFC3_ACAM1</name>